<dbReference type="Proteomes" id="UP000756132">
    <property type="component" value="Chromosome 5"/>
</dbReference>
<dbReference type="EMBL" id="CP090167">
    <property type="protein sequence ID" value="UJO18237.1"/>
    <property type="molecule type" value="Genomic_DNA"/>
</dbReference>
<dbReference type="OrthoDB" id="4732505at2759"/>
<protein>
    <submittedName>
        <fullName evidence="1">Uncharacterized protein</fullName>
    </submittedName>
</protein>
<gene>
    <name evidence="1" type="ORF">CLAFUR5_05448</name>
</gene>
<dbReference type="GeneID" id="71985326"/>
<proteinExistence type="predicted"/>
<accession>A0A9Q8LIX5</accession>
<name>A0A9Q8LIX5_PASFU</name>
<keyword evidence="2" id="KW-1185">Reference proteome</keyword>
<organism evidence="1 2">
    <name type="scientific">Passalora fulva</name>
    <name type="common">Tomato leaf mold</name>
    <name type="synonym">Cladosporium fulvum</name>
    <dbReference type="NCBI Taxonomy" id="5499"/>
    <lineage>
        <taxon>Eukaryota</taxon>
        <taxon>Fungi</taxon>
        <taxon>Dikarya</taxon>
        <taxon>Ascomycota</taxon>
        <taxon>Pezizomycotina</taxon>
        <taxon>Dothideomycetes</taxon>
        <taxon>Dothideomycetidae</taxon>
        <taxon>Mycosphaerellales</taxon>
        <taxon>Mycosphaerellaceae</taxon>
        <taxon>Fulvia</taxon>
    </lineage>
</organism>
<evidence type="ECO:0000313" key="2">
    <source>
        <dbReference type="Proteomes" id="UP000756132"/>
    </source>
</evidence>
<sequence length="106" mass="11314">MFVDGGSSSTGVNDQRDVKVDGMEALKQQYDGGADGDCVDSVEPDKMVLSDEHMFNIGPDIPEADAQALNDFLDADASIADIPPHQLAYEVESESVAERLVEAQGI</sequence>
<reference evidence="1" key="2">
    <citation type="journal article" date="2022" name="Microb. Genom.">
        <title>A chromosome-scale genome assembly of the tomato pathogen Cladosporium fulvum reveals a compartmentalized genome architecture and the presence of a dispensable chromosome.</title>
        <authorList>
            <person name="Zaccaron A.Z."/>
            <person name="Chen L.H."/>
            <person name="Samaras A."/>
            <person name="Stergiopoulos I."/>
        </authorList>
    </citation>
    <scope>NUCLEOTIDE SEQUENCE</scope>
    <source>
        <strain evidence="1">Race5_Kim</strain>
    </source>
</reference>
<dbReference type="RefSeq" id="XP_047762603.1">
    <property type="nucleotide sequence ID" value="XM_047904596.1"/>
</dbReference>
<dbReference type="KEGG" id="ffu:CLAFUR5_05448"/>
<dbReference type="AlphaFoldDB" id="A0A9Q8LIX5"/>
<evidence type="ECO:0000313" key="1">
    <source>
        <dbReference type="EMBL" id="UJO18237.1"/>
    </source>
</evidence>
<reference evidence="1" key="1">
    <citation type="submission" date="2021-12" db="EMBL/GenBank/DDBJ databases">
        <authorList>
            <person name="Zaccaron A."/>
            <person name="Stergiopoulos I."/>
        </authorList>
    </citation>
    <scope>NUCLEOTIDE SEQUENCE</scope>
    <source>
        <strain evidence="1">Race5_Kim</strain>
    </source>
</reference>